<feature type="transmembrane region" description="Helical" evidence="14">
    <location>
        <begin position="188"/>
        <end position="206"/>
    </location>
</feature>
<evidence type="ECO:0000256" key="1">
    <source>
        <dbReference type="ARBA" id="ARBA00004418"/>
    </source>
</evidence>
<dbReference type="EMBL" id="VJZE01000007">
    <property type="protein sequence ID" value="MPY38850.1"/>
    <property type="molecule type" value="Genomic_DNA"/>
</dbReference>
<keyword evidence="19" id="KW-1185">Reference proteome</keyword>
<feature type="transmembrane region" description="Helical" evidence="14">
    <location>
        <begin position="241"/>
        <end position="259"/>
    </location>
</feature>
<accession>A0A5N8VUD5</accession>
<dbReference type="GO" id="GO:0005886">
    <property type="term" value="C:plasma membrane"/>
    <property type="evidence" value="ECO:0007669"/>
    <property type="project" value="UniProtKB-SubCell"/>
</dbReference>
<feature type="transmembrane region" description="Helical" evidence="14">
    <location>
        <begin position="356"/>
        <end position="378"/>
    </location>
</feature>
<dbReference type="InterPro" id="IPR014756">
    <property type="entry name" value="Ig_E-set"/>
</dbReference>
<dbReference type="Gene3D" id="2.60.40.1220">
    <property type="match status" value="1"/>
</dbReference>
<dbReference type="Proteomes" id="UP000326979">
    <property type="component" value="Unassembled WGS sequence"/>
</dbReference>
<dbReference type="FunFam" id="2.60.40.1220:FF:000001">
    <property type="entry name" value="CopC domain-containing protein YobA"/>
    <property type="match status" value="1"/>
</dbReference>
<name>A0A5N8VUD5_9ACTN</name>
<dbReference type="GO" id="GO:0042597">
    <property type="term" value="C:periplasmic space"/>
    <property type="evidence" value="ECO:0007669"/>
    <property type="project" value="UniProtKB-SubCell"/>
</dbReference>
<dbReference type="GO" id="GO:0006825">
    <property type="term" value="P:copper ion transport"/>
    <property type="evidence" value="ECO:0007669"/>
    <property type="project" value="InterPro"/>
</dbReference>
<feature type="domain" description="Copper resistance protein D" evidence="17">
    <location>
        <begin position="385"/>
        <end position="472"/>
    </location>
</feature>
<feature type="compositionally biased region" description="Polar residues" evidence="13">
    <location>
        <begin position="527"/>
        <end position="543"/>
    </location>
</feature>
<evidence type="ECO:0000256" key="6">
    <source>
        <dbReference type="ARBA" id="ARBA00022723"/>
    </source>
</evidence>
<feature type="compositionally biased region" description="Basic and acidic residues" evidence="13">
    <location>
        <begin position="575"/>
        <end position="587"/>
    </location>
</feature>
<organism evidence="18 19">
    <name type="scientific">Streptomyces phyllanthi</name>
    <dbReference type="NCBI Taxonomy" id="1803180"/>
    <lineage>
        <taxon>Bacteria</taxon>
        <taxon>Bacillati</taxon>
        <taxon>Actinomycetota</taxon>
        <taxon>Actinomycetes</taxon>
        <taxon>Kitasatosporales</taxon>
        <taxon>Streptomycetaceae</taxon>
        <taxon>Streptomyces</taxon>
    </lineage>
</organism>
<evidence type="ECO:0000313" key="19">
    <source>
        <dbReference type="Proteomes" id="UP000326979"/>
    </source>
</evidence>
<reference evidence="18 19" key="1">
    <citation type="submission" date="2019-07" db="EMBL/GenBank/DDBJ databases">
        <title>New species of Amycolatopsis and Streptomyces.</title>
        <authorList>
            <person name="Duangmal K."/>
            <person name="Teo W.F.A."/>
            <person name="Lipun K."/>
        </authorList>
    </citation>
    <scope>NUCLEOTIDE SEQUENCE [LARGE SCALE GENOMIC DNA]</scope>
    <source>
        <strain evidence="18 19">TISTR 2346</strain>
    </source>
</reference>
<evidence type="ECO:0000256" key="11">
    <source>
        <dbReference type="ARBA" id="ARBA00023136"/>
    </source>
</evidence>
<evidence type="ECO:0000256" key="7">
    <source>
        <dbReference type="ARBA" id="ARBA00022729"/>
    </source>
</evidence>
<evidence type="ECO:0000256" key="4">
    <source>
        <dbReference type="ARBA" id="ARBA00022475"/>
    </source>
</evidence>
<dbReference type="GO" id="GO:0005507">
    <property type="term" value="F:copper ion binding"/>
    <property type="evidence" value="ECO:0007669"/>
    <property type="project" value="InterPro"/>
</dbReference>
<evidence type="ECO:0000256" key="2">
    <source>
        <dbReference type="ARBA" id="ARBA00004651"/>
    </source>
</evidence>
<evidence type="ECO:0000256" key="13">
    <source>
        <dbReference type="SAM" id="MobiDB-lite"/>
    </source>
</evidence>
<feature type="compositionally biased region" description="Acidic residues" evidence="13">
    <location>
        <begin position="287"/>
        <end position="303"/>
    </location>
</feature>
<evidence type="ECO:0000256" key="12">
    <source>
        <dbReference type="ARBA" id="ARBA00070395"/>
    </source>
</evidence>
<dbReference type="InterPro" id="IPR014755">
    <property type="entry name" value="Cu-Rt/internalin_Ig-like"/>
</dbReference>
<feature type="compositionally biased region" description="Low complexity" evidence="13">
    <location>
        <begin position="266"/>
        <end position="286"/>
    </location>
</feature>
<evidence type="ECO:0000256" key="15">
    <source>
        <dbReference type="SAM" id="SignalP"/>
    </source>
</evidence>
<dbReference type="Pfam" id="PF04234">
    <property type="entry name" value="CopC"/>
    <property type="match status" value="1"/>
</dbReference>
<dbReference type="InterPro" id="IPR008457">
    <property type="entry name" value="Cu-R_CopD_dom"/>
</dbReference>
<sequence>MRQAITPRIRALLLLFVAVIGALIAGTAPVSAHAALTASDPQQGAVVDKAPSQVSLTFSEKVAMSDGSVRVYDPKGKQVDTGKTSDLGGNSYGVKLHSGLPEGTFTVTYQVVSADSHPVAGAFTFSVGAPSKTTAPVPEQTAGGGVVGGLYGFARYLAYAGFILLTGGAAFVLACWQRGAGVRPVQRLVVAGWLALTSATLAMLLLRGSYTGSGKIGDIFDLSLLGAVLQTKAGAALVSRLLLLAAAALFIAVLFGAYARQDDTGQDSGDQGVDGGQDADAGQGADVDADSDAGADSDSDSDEMAGRYASQKDLAFGLAVGGSVVAAGLAASWAMAEHASTGIQTGISMPVDVAHLLAVAAWLGGLAALLVALFRAPADTQIETAAVRRFSRVAFISVLVLTATGIYQSWRQVGTWSALTGTSYGQLLLVKIGLVAVLVGIAWISRRWTNRLAEVPEGTVASTAAAVSVEAVAGRRAGVARMAVASGGATKGSGASGQNPEDAEQDTEKSGQTPQDSGQDAQDSGQTPRDSGQDAQDSGQTPRDSGQDAQDSGQDAQDSERAAQLARQRAAVATAHDKRVRDSDPGRRGLRRSVLAEAGVAVVLLAVTTVLTSTEPGRTVEEAKAATASAGQQPDVAGESGALTLDIPFDTGGEDGKGVVRVDIDPARVGGNEMHVYVQRPNGRAFDVPEVKVAFTLEAKDIGPLPVVPDRIATGHWTATGVQIPMAGDWEVAVTVRTSDIDQATVNKNAQIG</sequence>
<dbReference type="GO" id="GO:0046688">
    <property type="term" value="P:response to copper ion"/>
    <property type="evidence" value="ECO:0007669"/>
    <property type="project" value="InterPro"/>
</dbReference>
<keyword evidence="6" id="KW-0479">Metal-binding</keyword>
<proteinExistence type="inferred from homology"/>
<keyword evidence="10" id="KW-0186">Copper</keyword>
<feature type="transmembrane region" description="Helical" evidence="14">
    <location>
        <begin position="314"/>
        <end position="336"/>
    </location>
</feature>
<comment type="subcellular location">
    <subcellularLocation>
        <location evidence="2">Cell membrane</location>
        <topology evidence="2">Multi-pass membrane protein</topology>
    </subcellularLocation>
    <subcellularLocation>
        <location evidence="1">Periplasm</location>
    </subcellularLocation>
</comment>
<feature type="signal peptide" evidence="15">
    <location>
        <begin position="1"/>
        <end position="34"/>
    </location>
</feature>
<feature type="transmembrane region" description="Helical" evidence="14">
    <location>
        <begin position="422"/>
        <end position="444"/>
    </location>
</feature>
<dbReference type="InterPro" id="IPR032694">
    <property type="entry name" value="CopC/D"/>
</dbReference>
<keyword evidence="11 14" id="KW-0472">Membrane</keyword>
<keyword evidence="4" id="KW-1003">Cell membrane</keyword>
<keyword evidence="9 14" id="KW-1133">Transmembrane helix</keyword>
<keyword evidence="8" id="KW-0574">Periplasm</keyword>
<keyword evidence="7 15" id="KW-0732">Signal</keyword>
<dbReference type="PANTHER" id="PTHR34820">
    <property type="entry name" value="INNER MEMBRANE PROTEIN YEBZ"/>
    <property type="match status" value="1"/>
</dbReference>
<feature type="transmembrane region" description="Helical" evidence="14">
    <location>
        <begin position="390"/>
        <end position="410"/>
    </location>
</feature>
<evidence type="ECO:0000259" key="16">
    <source>
        <dbReference type="Pfam" id="PF04234"/>
    </source>
</evidence>
<dbReference type="SUPFAM" id="SSF81296">
    <property type="entry name" value="E set domains"/>
    <property type="match status" value="1"/>
</dbReference>
<feature type="region of interest" description="Disordered" evidence="13">
    <location>
        <begin position="487"/>
        <end position="587"/>
    </location>
</feature>
<evidence type="ECO:0000256" key="10">
    <source>
        <dbReference type="ARBA" id="ARBA00023008"/>
    </source>
</evidence>
<feature type="region of interest" description="Disordered" evidence="13">
    <location>
        <begin position="265"/>
        <end position="304"/>
    </location>
</feature>
<feature type="compositionally biased region" description="Low complexity" evidence="13">
    <location>
        <begin position="547"/>
        <end position="574"/>
    </location>
</feature>
<dbReference type="AlphaFoldDB" id="A0A5N8VUD5"/>
<feature type="compositionally biased region" description="Low complexity" evidence="13">
    <location>
        <begin position="515"/>
        <end position="526"/>
    </location>
</feature>
<evidence type="ECO:0000256" key="9">
    <source>
        <dbReference type="ARBA" id="ARBA00022989"/>
    </source>
</evidence>
<dbReference type="InterPro" id="IPR007348">
    <property type="entry name" value="CopC_dom"/>
</dbReference>
<keyword evidence="5 14" id="KW-0812">Transmembrane</keyword>
<feature type="chain" id="PRO_5025071081" description="Protein YobA" evidence="15">
    <location>
        <begin position="35"/>
        <end position="753"/>
    </location>
</feature>
<gene>
    <name evidence="18" type="ORF">FNH04_02440</name>
</gene>
<evidence type="ECO:0000256" key="14">
    <source>
        <dbReference type="SAM" id="Phobius"/>
    </source>
</evidence>
<dbReference type="PANTHER" id="PTHR34820:SF4">
    <property type="entry name" value="INNER MEMBRANE PROTEIN YEBZ"/>
    <property type="match status" value="1"/>
</dbReference>
<feature type="transmembrane region" description="Helical" evidence="14">
    <location>
        <begin position="156"/>
        <end position="176"/>
    </location>
</feature>
<protein>
    <recommendedName>
        <fullName evidence="12">Protein YobA</fullName>
    </recommendedName>
</protein>
<evidence type="ECO:0000256" key="5">
    <source>
        <dbReference type="ARBA" id="ARBA00022692"/>
    </source>
</evidence>
<comment type="similarity">
    <text evidence="3">Belongs to the CopC family.</text>
</comment>
<evidence type="ECO:0000259" key="17">
    <source>
        <dbReference type="Pfam" id="PF05425"/>
    </source>
</evidence>
<comment type="caution">
    <text evidence="18">The sequence shown here is derived from an EMBL/GenBank/DDBJ whole genome shotgun (WGS) entry which is preliminary data.</text>
</comment>
<evidence type="ECO:0000256" key="3">
    <source>
        <dbReference type="ARBA" id="ARBA00010509"/>
    </source>
</evidence>
<dbReference type="RefSeq" id="WP_322722516.1">
    <property type="nucleotide sequence ID" value="NZ_BAABEQ010000049.1"/>
</dbReference>
<evidence type="ECO:0000256" key="8">
    <source>
        <dbReference type="ARBA" id="ARBA00022764"/>
    </source>
</evidence>
<dbReference type="Pfam" id="PF05425">
    <property type="entry name" value="CopD"/>
    <property type="match status" value="1"/>
</dbReference>
<evidence type="ECO:0000313" key="18">
    <source>
        <dbReference type="EMBL" id="MPY38850.1"/>
    </source>
</evidence>
<feature type="domain" description="CopC" evidence="16">
    <location>
        <begin position="33"/>
        <end position="127"/>
    </location>
</feature>